<gene>
    <name evidence="2" type="ORF">PV662_24760</name>
</gene>
<evidence type="ECO:0000313" key="2">
    <source>
        <dbReference type="EMBL" id="MDX3702922.1"/>
    </source>
</evidence>
<evidence type="ECO:0000256" key="1">
    <source>
        <dbReference type="SAM" id="MobiDB-lite"/>
    </source>
</evidence>
<dbReference type="EMBL" id="JARAYU010000009">
    <property type="protein sequence ID" value="MDX3702922.1"/>
    <property type="molecule type" value="Genomic_DNA"/>
</dbReference>
<comment type="caution">
    <text evidence="2">The sequence shown here is derived from an EMBL/GenBank/DDBJ whole genome shotgun (WGS) entry which is preliminary data.</text>
</comment>
<protein>
    <submittedName>
        <fullName evidence="2">Uncharacterized protein</fullName>
    </submittedName>
</protein>
<reference evidence="2 3" key="1">
    <citation type="journal article" date="2023" name="Microb. Genom.">
        <title>Mesoterricola silvestris gen. nov., sp. nov., Mesoterricola sediminis sp. nov., Geothrix oryzae sp. nov., Geothrix edaphica sp. nov., Geothrix rubra sp. nov., and Geothrix limicola sp. nov., six novel members of Acidobacteriota isolated from soils.</title>
        <authorList>
            <person name="Weisberg A.J."/>
            <person name="Pearce E."/>
            <person name="Kramer C.G."/>
            <person name="Chang J.H."/>
            <person name="Clarke C.R."/>
        </authorList>
    </citation>
    <scope>NUCLEOTIDE SEQUENCE [LARGE SCALE GENOMIC DNA]</scope>
    <source>
        <strain evidence="2 3">ID09-01A</strain>
    </source>
</reference>
<accession>A0ABU4NJW8</accession>
<sequence length="146" mass="15746">MREPVTGGGVLVRPPVTVARPRPVQPSLLWTDIPVGVVVYRSVAIRPVSAARSREVAMAPKPVRARSWPIPVSRVEGREGDPAAGSCVPALQGPQVTLYCPAPLLRAGGNTVTVLELERLGGELELRDRPEPGAPEEYVEEFDRPE</sequence>
<dbReference type="RefSeq" id="WP_060890161.1">
    <property type="nucleotide sequence ID" value="NZ_JARAUR010000479.1"/>
</dbReference>
<feature type="region of interest" description="Disordered" evidence="1">
    <location>
        <begin position="125"/>
        <end position="146"/>
    </location>
</feature>
<proteinExistence type="predicted"/>
<dbReference type="Proteomes" id="UP001271274">
    <property type="component" value="Unassembled WGS sequence"/>
</dbReference>
<keyword evidence="3" id="KW-1185">Reference proteome</keyword>
<organism evidence="2 3">
    <name type="scientific">Streptomyces europaeiscabiei</name>
    <dbReference type="NCBI Taxonomy" id="146819"/>
    <lineage>
        <taxon>Bacteria</taxon>
        <taxon>Bacillati</taxon>
        <taxon>Actinomycetota</taxon>
        <taxon>Actinomycetes</taxon>
        <taxon>Kitasatosporales</taxon>
        <taxon>Streptomycetaceae</taxon>
        <taxon>Streptomyces</taxon>
    </lineage>
</organism>
<dbReference type="Gene3D" id="2.60.120.260">
    <property type="entry name" value="Galactose-binding domain-like"/>
    <property type="match status" value="1"/>
</dbReference>
<evidence type="ECO:0000313" key="3">
    <source>
        <dbReference type="Proteomes" id="UP001271274"/>
    </source>
</evidence>
<name>A0ABU4NJW8_9ACTN</name>